<protein>
    <submittedName>
        <fullName evidence="1">Putative ovule protein</fullName>
    </submittedName>
</protein>
<name>A0A0V0HBC3_SOLCH</name>
<reference evidence="1" key="1">
    <citation type="submission" date="2015-12" db="EMBL/GenBank/DDBJ databases">
        <title>Gene expression during late stages of embryo sac development: a critical building block for successful pollen-pistil interactions.</title>
        <authorList>
            <person name="Liu Y."/>
            <person name="Joly V."/>
            <person name="Sabar M."/>
            <person name="Matton D.P."/>
        </authorList>
    </citation>
    <scope>NUCLEOTIDE SEQUENCE</scope>
</reference>
<proteinExistence type="predicted"/>
<accession>A0A0V0HBC3</accession>
<dbReference type="AlphaFoldDB" id="A0A0V0HBC3"/>
<organism evidence="1">
    <name type="scientific">Solanum chacoense</name>
    <name type="common">Chaco potato</name>
    <dbReference type="NCBI Taxonomy" id="4108"/>
    <lineage>
        <taxon>Eukaryota</taxon>
        <taxon>Viridiplantae</taxon>
        <taxon>Streptophyta</taxon>
        <taxon>Embryophyta</taxon>
        <taxon>Tracheophyta</taxon>
        <taxon>Spermatophyta</taxon>
        <taxon>Magnoliopsida</taxon>
        <taxon>eudicotyledons</taxon>
        <taxon>Gunneridae</taxon>
        <taxon>Pentapetalae</taxon>
        <taxon>asterids</taxon>
        <taxon>lamiids</taxon>
        <taxon>Solanales</taxon>
        <taxon>Solanaceae</taxon>
        <taxon>Solanoideae</taxon>
        <taxon>Solaneae</taxon>
        <taxon>Solanum</taxon>
    </lineage>
</organism>
<dbReference type="EMBL" id="GEDG01022879">
    <property type="protein sequence ID" value="JAP17161.1"/>
    <property type="molecule type" value="Transcribed_RNA"/>
</dbReference>
<sequence length="67" mass="7727">MFIGVDTNIMKTHFTPQDHLKIVNSEIIQSSLSFADLFTYITVRQLYTEAIFTYNGIENLGARTLHF</sequence>
<evidence type="ECO:0000313" key="1">
    <source>
        <dbReference type="EMBL" id="JAP17161.1"/>
    </source>
</evidence>